<keyword evidence="4" id="KW-1185">Reference proteome</keyword>
<keyword evidence="2" id="KW-0812">Transmembrane</keyword>
<dbReference type="EMBL" id="RAPO01000003">
    <property type="protein sequence ID" value="RKD93648.1"/>
    <property type="molecule type" value="Genomic_DNA"/>
</dbReference>
<feature type="region of interest" description="Disordered" evidence="1">
    <location>
        <begin position="1"/>
        <end position="35"/>
    </location>
</feature>
<dbReference type="AlphaFoldDB" id="A0A419WDU1"/>
<evidence type="ECO:0000313" key="4">
    <source>
        <dbReference type="Proteomes" id="UP000283805"/>
    </source>
</evidence>
<proteinExistence type="predicted"/>
<evidence type="ECO:0000256" key="2">
    <source>
        <dbReference type="SAM" id="Phobius"/>
    </source>
</evidence>
<accession>A0A419WDU1</accession>
<organism evidence="3 4">
    <name type="scientific">Halopiger aswanensis</name>
    <dbReference type="NCBI Taxonomy" id="148449"/>
    <lineage>
        <taxon>Archaea</taxon>
        <taxon>Methanobacteriati</taxon>
        <taxon>Methanobacteriota</taxon>
        <taxon>Stenosarchaea group</taxon>
        <taxon>Halobacteria</taxon>
        <taxon>Halobacteriales</taxon>
        <taxon>Natrialbaceae</taxon>
        <taxon>Halopiger</taxon>
    </lineage>
</organism>
<feature type="transmembrane region" description="Helical" evidence="2">
    <location>
        <begin position="71"/>
        <end position="89"/>
    </location>
</feature>
<feature type="transmembrane region" description="Helical" evidence="2">
    <location>
        <begin position="39"/>
        <end position="59"/>
    </location>
</feature>
<comment type="caution">
    <text evidence="3">The sequence shown here is derived from an EMBL/GenBank/DDBJ whole genome shotgun (WGS) entry which is preliminary data.</text>
</comment>
<reference evidence="3 4" key="1">
    <citation type="submission" date="2018-09" db="EMBL/GenBank/DDBJ databases">
        <title>Genomic Encyclopedia of Archaeal and Bacterial Type Strains, Phase II (KMG-II): from individual species to whole genera.</title>
        <authorList>
            <person name="Goeker M."/>
        </authorList>
    </citation>
    <scope>NUCLEOTIDE SEQUENCE [LARGE SCALE GENOMIC DNA]</scope>
    <source>
        <strain evidence="3 4">DSM 13151</strain>
    </source>
</reference>
<evidence type="ECO:0000256" key="1">
    <source>
        <dbReference type="SAM" id="MobiDB-lite"/>
    </source>
</evidence>
<keyword evidence="2" id="KW-1133">Transmembrane helix</keyword>
<gene>
    <name evidence="3" type="ORF">ATJ93_3279</name>
</gene>
<name>A0A419WDU1_9EURY</name>
<keyword evidence="2" id="KW-0472">Membrane</keyword>
<protein>
    <submittedName>
        <fullName evidence="3">Uncharacterized protein</fullName>
    </submittedName>
</protein>
<dbReference type="Proteomes" id="UP000283805">
    <property type="component" value="Unassembled WGS sequence"/>
</dbReference>
<sequence length="90" mass="9543">MLGSSVEIGSAETGVRTGHRDRPRERPVRRRSRHALRGGAAGTLGAVGAFVALAIVFGVTDERTRNLAVRMVVHGLYDATIFPVGYAALA</sequence>
<evidence type="ECO:0000313" key="3">
    <source>
        <dbReference type="EMBL" id="RKD93648.1"/>
    </source>
</evidence>